<keyword evidence="3" id="KW-1185">Reference proteome</keyword>
<feature type="compositionally biased region" description="Polar residues" evidence="1">
    <location>
        <begin position="27"/>
        <end position="42"/>
    </location>
</feature>
<organism evidence="2 3">
    <name type="scientific">Lymnaea stagnalis</name>
    <name type="common">Great pond snail</name>
    <name type="synonym">Helix stagnalis</name>
    <dbReference type="NCBI Taxonomy" id="6523"/>
    <lineage>
        <taxon>Eukaryota</taxon>
        <taxon>Metazoa</taxon>
        <taxon>Spiralia</taxon>
        <taxon>Lophotrochozoa</taxon>
        <taxon>Mollusca</taxon>
        <taxon>Gastropoda</taxon>
        <taxon>Heterobranchia</taxon>
        <taxon>Euthyneura</taxon>
        <taxon>Panpulmonata</taxon>
        <taxon>Hygrophila</taxon>
        <taxon>Lymnaeoidea</taxon>
        <taxon>Lymnaeidae</taxon>
        <taxon>Lymnaea</taxon>
    </lineage>
</organism>
<protein>
    <submittedName>
        <fullName evidence="2">Uncharacterized protein</fullName>
    </submittedName>
</protein>
<evidence type="ECO:0000313" key="2">
    <source>
        <dbReference type="EMBL" id="CAL1548593.1"/>
    </source>
</evidence>
<accession>A0AAV2IN69</accession>
<feature type="compositionally biased region" description="Polar residues" evidence="1">
    <location>
        <begin position="281"/>
        <end position="290"/>
    </location>
</feature>
<dbReference type="Proteomes" id="UP001497497">
    <property type="component" value="Unassembled WGS sequence"/>
</dbReference>
<feature type="region of interest" description="Disordered" evidence="1">
    <location>
        <begin position="220"/>
        <end position="325"/>
    </location>
</feature>
<name>A0AAV2IN69_LYMST</name>
<evidence type="ECO:0000313" key="3">
    <source>
        <dbReference type="Proteomes" id="UP001497497"/>
    </source>
</evidence>
<feature type="region of interest" description="Disordered" evidence="1">
    <location>
        <begin position="180"/>
        <end position="201"/>
    </location>
</feature>
<reference evidence="2 3" key="1">
    <citation type="submission" date="2024-04" db="EMBL/GenBank/DDBJ databases">
        <authorList>
            <consortium name="Genoscope - CEA"/>
            <person name="William W."/>
        </authorList>
    </citation>
    <scope>NUCLEOTIDE SEQUENCE [LARGE SCALE GENOMIC DNA]</scope>
</reference>
<proteinExistence type="predicted"/>
<feature type="compositionally biased region" description="Basic and acidic residues" evidence="1">
    <location>
        <begin position="241"/>
        <end position="255"/>
    </location>
</feature>
<gene>
    <name evidence="2" type="ORF">GSLYS_00021910001</name>
</gene>
<dbReference type="EMBL" id="CAXITT010001457">
    <property type="protein sequence ID" value="CAL1548593.1"/>
    <property type="molecule type" value="Genomic_DNA"/>
</dbReference>
<feature type="compositionally biased region" description="Low complexity" evidence="1">
    <location>
        <begin position="97"/>
        <end position="111"/>
    </location>
</feature>
<feature type="compositionally biased region" description="Polar residues" evidence="1">
    <location>
        <begin position="50"/>
        <end position="65"/>
    </location>
</feature>
<sequence length="411" mass="44348">MSAPELPPISDRGGHGGAPRGDKRKTSVNSLNSSGSKASTSHPAHVINGKSLTPSKVNYTASNGLTSHSNTTSSTKKKKGQLPRNYSDPSLTQLPGNSSTVSHDSSSTNLSQSTANGVDGHSGSGPRHIKFLSKSNRALSWCATDNLGSQGKLETLFEGQANHNNNHPNYNLNNANVNHLSTSPTGHNPARYSLNKTSSNGSSTNLISLVSNANAVNNNNITDMPPIAPQPATAAGHRSRKDVARRQSFTKKADDGGALPDSPRGRRKRSDSENKLAHSQDFISESQQRAVQRVEARNFSVDRIARHASPPRPHTKYVGPAPHAKSRLHRSVTALNVDNSNHNNGHEAQLQGGDDAFGDDESYEKNARVFKWVIDVSNVEEFDTDPKDTYVEYTDETPQTDTAIHLVYSEQ</sequence>
<dbReference type="AlphaFoldDB" id="A0AAV2IN69"/>
<feature type="compositionally biased region" description="Polar residues" evidence="1">
    <location>
        <begin position="87"/>
        <end position="96"/>
    </location>
</feature>
<feature type="region of interest" description="Disordered" evidence="1">
    <location>
        <begin position="1"/>
        <end position="129"/>
    </location>
</feature>
<evidence type="ECO:0000256" key="1">
    <source>
        <dbReference type="SAM" id="MobiDB-lite"/>
    </source>
</evidence>
<comment type="caution">
    <text evidence="2">The sequence shown here is derived from an EMBL/GenBank/DDBJ whole genome shotgun (WGS) entry which is preliminary data.</text>
</comment>